<dbReference type="AlphaFoldDB" id="A0A9Q9AQY6"/>
<sequence>MAIELLETTARAIQTQDSSTYCKICGEIVDIHVDTGQFEKAAGSLKSIINVTRQASEPDTAQLSALYMKLGNVYREMDMYKHAVDSL</sequence>
<evidence type="ECO:0000313" key="1">
    <source>
        <dbReference type="EMBL" id="USW50578.1"/>
    </source>
</evidence>
<dbReference type="EMBL" id="CP099420">
    <property type="protein sequence ID" value="USW50578.1"/>
    <property type="molecule type" value="Genomic_DNA"/>
</dbReference>
<organism evidence="1 2">
    <name type="scientific">Septoria linicola</name>
    <dbReference type="NCBI Taxonomy" id="215465"/>
    <lineage>
        <taxon>Eukaryota</taxon>
        <taxon>Fungi</taxon>
        <taxon>Dikarya</taxon>
        <taxon>Ascomycota</taxon>
        <taxon>Pezizomycotina</taxon>
        <taxon>Dothideomycetes</taxon>
        <taxon>Dothideomycetidae</taxon>
        <taxon>Mycosphaerellales</taxon>
        <taxon>Mycosphaerellaceae</taxon>
        <taxon>Septoria</taxon>
    </lineage>
</organism>
<evidence type="ECO:0000313" key="2">
    <source>
        <dbReference type="Proteomes" id="UP001056384"/>
    </source>
</evidence>
<reference evidence="1" key="1">
    <citation type="submission" date="2022-06" db="EMBL/GenBank/DDBJ databases">
        <title>Complete genome sequences of two strains of the flax pathogen Septoria linicola.</title>
        <authorList>
            <person name="Lapalu N."/>
            <person name="Simon A."/>
            <person name="Demenou B."/>
            <person name="Paumier D."/>
            <person name="Guillot M.-P."/>
            <person name="Gout L."/>
            <person name="Valade R."/>
        </authorList>
    </citation>
    <scope>NUCLEOTIDE SEQUENCE</scope>
    <source>
        <strain evidence="1">SE15195</strain>
    </source>
</reference>
<dbReference type="Gene3D" id="1.25.40.10">
    <property type="entry name" value="Tetratricopeptide repeat domain"/>
    <property type="match status" value="1"/>
</dbReference>
<dbReference type="Proteomes" id="UP001056384">
    <property type="component" value="Chromosome 3"/>
</dbReference>
<keyword evidence="2" id="KW-1185">Reference proteome</keyword>
<dbReference type="SUPFAM" id="SSF48452">
    <property type="entry name" value="TPR-like"/>
    <property type="match status" value="1"/>
</dbReference>
<name>A0A9Q9AQY6_9PEZI</name>
<protein>
    <submittedName>
        <fullName evidence="1">Tetratricopeptide-like helical domain superfamily</fullName>
    </submittedName>
</protein>
<gene>
    <name evidence="1" type="ORF">Slin15195_G038970</name>
</gene>
<proteinExistence type="predicted"/>
<accession>A0A9Q9AQY6</accession>
<dbReference type="InterPro" id="IPR011990">
    <property type="entry name" value="TPR-like_helical_dom_sf"/>
</dbReference>